<evidence type="ECO:0000256" key="2">
    <source>
        <dbReference type="ARBA" id="ARBA00022630"/>
    </source>
</evidence>
<evidence type="ECO:0000256" key="6">
    <source>
        <dbReference type="ARBA" id="ARBA00023284"/>
    </source>
</evidence>
<dbReference type="OrthoDB" id="9806179at2"/>
<keyword evidence="3 7" id="KW-0274">FAD</keyword>
<dbReference type="InterPro" id="IPR023753">
    <property type="entry name" value="FAD/NAD-binding_dom"/>
</dbReference>
<protein>
    <recommendedName>
        <fullName evidence="7">Thioredoxin reductase</fullName>
        <ecNumber evidence="7">1.8.1.9</ecNumber>
    </recommendedName>
</protein>
<dbReference type="EMBL" id="ACJM01000031">
    <property type="protein sequence ID" value="EEG76002.1"/>
    <property type="molecule type" value="Genomic_DNA"/>
</dbReference>
<keyword evidence="9" id="KW-1133">Transmembrane helix</keyword>
<dbReference type="InterPro" id="IPR005982">
    <property type="entry name" value="Thioredox_Rdtase"/>
</dbReference>
<dbReference type="PROSITE" id="PS00573">
    <property type="entry name" value="PYRIDINE_REDOX_2"/>
    <property type="match status" value="1"/>
</dbReference>
<evidence type="ECO:0000256" key="1">
    <source>
        <dbReference type="ARBA" id="ARBA00009333"/>
    </source>
</evidence>
<comment type="caution">
    <text evidence="11">The sequence shown here is derived from an EMBL/GenBank/DDBJ whole genome shotgun (WGS) entry which is preliminary data.</text>
</comment>
<comment type="similarity">
    <text evidence="1 7">Belongs to the class-II pyridine nucleotide-disulfide oxidoreductase family.</text>
</comment>
<dbReference type="InterPro" id="IPR008255">
    <property type="entry name" value="Pyr_nucl-diS_OxRdtase_2_AS"/>
</dbReference>
<sequence>MTRQETLYDLIVLGGGPAGLTAAIYASRSRMSVLVIEHMLSGGQIATSDIVENYPGFPEGINGLEFGQLLEEQARKFGTEMALTTIERVSLQGDVKEVHTTEGAFRAKTLLIATGTRSRPLDVPGEKELKGKGVSYCVTCDGSFYHDKEVVVVGGGDSALEEALVMTKFASKVYLVHRREELRGIGILQDRVKANPKIELILNTVVTKINGTDGVESVTLHDKVQNKTWDLAVEGIFLYVGLLPNTEFLGDELPQSKHGYLLTNEDMETSVPGVYAAGDLREKSLRQVVTAVSDGAIAAVNAAHYLDELKEREANKSE</sequence>
<feature type="transmembrane region" description="Helical" evidence="9">
    <location>
        <begin position="6"/>
        <end position="26"/>
    </location>
</feature>
<feature type="domain" description="FAD/NAD(P)-binding" evidence="10">
    <location>
        <begin position="8"/>
        <end position="295"/>
    </location>
</feature>
<gene>
    <name evidence="11" type="ORF">DealDRAFT_3149</name>
</gene>
<keyword evidence="5" id="KW-1015">Disulfide bond</keyword>
<dbReference type="GO" id="GO:0019430">
    <property type="term" value="P:removal of superoxide radicals"/>
    <property type="evidence" value="ECO:0007669"/>
    <property type="project" value="UniProtKB-UniRule"/>
</dbReference>
<dbReference type="GO" id="GO:0004791">
    <property type="term" value="F:thioredoxin-disulfide reductase (NADPH) activity"/>
    <property type="evidence" value="ECO:0007669"/>
    <property type="project" value="UniProtKB-UniRule"/>
</dbReference>
<keyword evidence="9" id="KW-0472">Membrane</keyword>
<dbReference type="Gene3D" id="3.50.50.60">
    <property type="entry name" value="FAD/NAD(P)-binding domain"/>
    <property type="match status" value="2"/>
</dbReference>
<evidence type="ECO:0000313" key="11">
    <source>
        <dbReference type="EMBL" id="EEG76002.1"/>
    </source>
</evidence>
<evidence type="ECO:0000256" key="9">
    <source>
        <dbReference type="SAM" id="Phobius"/>
    </source>
</evidence>
<keyword evidence="2 7" id="KW-0285">Flavoprotein</keyword>
<comment type="subunit">
    <text evidence="7">Homodimer.</text>
</comment>
<dbReference type="RefSeq" id="WP_008519293.1">
    <property type="nucleotide sequence ID" value="NZ_ACJM01000031.1"/>
</dbReference>
<dbReference type="GO" id="GO:0005737">
    <property type="term" value="C:cytoplasm"/>
    <property type="evidence" value="ECO:0007669"/>
    <property type="project" value="InterPro"/>
</dbReference>
<dbReference type="PRINTS" id="PR00368">
    <property type="entry name" value="FADPNR"/>
</dbReference>
<comment type="catalytic activity">
    <reaction evidence="7">
        <text>[thioredoxin]-dithiol + NADP(+) = [thioredoxin]-disulfide + NADPH + H(+)</text>
        <dbReference type="Rhea" id="RHEA:20345"/>
        <dbReference type="Rhea" id="RHEA-COMP:10698"/>
        <dbReference type="Rhea" id="RHEA-COMP:10700"/>
        <dbReference type="ChEBI" id="CHEBI:15378"/>
        <dbReference type="ChEBI" id="CHEBI:29950"/>
        <dbReference type="ChEBI" id="CHEBI:50058"/>
        <dbReference type="ChEBI" id="CHEBI:57783"/>
        <dbReference type="ChEBI" id="CHEBI:58349"/>
        <dbReference type="EC" id="1.8.1.9"/>
    </reaction>
</comment>
<evidence type="ECO:0000256" key="4">
    <source>
        <dbReference type="ARBA" id="ARBA00023002"/>
    </source>
</evidence>
<dbReference type="InterPro" id="IPR036188">
    <property type="entry name" value="FAD/NAD-bd_sf"/>
</dbReference>
<keyword evidence="12" id="KW-1185">Reference proteome</keyword>
<evidence type="ECO:0000313" key="12">
    <source>
        <dbReference type="Proteomes" id="UP000006443"/>
    </source>
</evidence>
<dbReference type="Pfam" id="PF07992">
    <property type="entry name" value="Pyr_redox_2"/>
    <property type="match status" value="1"/>
</dbReference>
<evidence type="ECO:0000256" key="5">
    <source>
        <dbReference type="ARBA" id="ARBA00023157"/>
    </source>
</evidence>
<keyword evidence="8" id="KW-0521">NADP</keyword>
<dbReference type="PANTHER" id="PTHR48105">
    <property type="entry name" value="THIOREDOXIN REDUCTASE 1-RELATED-RELATED"/>
    <property type="match status" value="1"/>
</dbReference>
<reference evidence="11 12" key="1">
    <citation type="submission" date="2009-02" db="EMBL/GenBank/DDBJ databases">
        <title>Sequencing of the draft genome and assembly of Dethiobacter alkaliphilus AHT 1.</title>
        <authorList>
            <consortium name="US DOE Joint Genome Institute (JGI-PGF)"/>
            <person name="Lucas S."/>
            <person name="Copeland A."/>
            <person name="Lapidus A."/>
            <person name="Glavina del Rio T."/>
            <person name="Dalin E."/>
            <person name="Tice H."/>
            <person name="Bruce D."/>
            <person name="Goodwin L."/>
            <person name="Pitluck S."/>
            <person name="Larimer F."/>
            <person name="Land M.L."/>
            <person name="Hauser L."/>
            <person name="Muyzer G."/>
        </authorList>
    </citation>
    <scope>NUCLEOTIDE SEQUENCE [LARGE SCALE GENOMIC DNA]</scope>
    <source>
        <strain evidence="11 12">AHT 1</strain>
    </source>
</reference>
<dbReference type="EC" id="1.8.1.9" evidence="7"/>
<keyword evidence="6 7" id="KW-0676">Redox-active center</keyword>
<evidence type="ECO:0000256" key="7">
    <source>
        <dbReference type="RuleBase" id="RU003880"/>
    </source>
</evidence>
<evidence type="ECO:0000256" key="3">
    <source>
        <dbReference type="ARBA" id="ARBA00022827"/>
    </source>
</evidence>
<evidence type="ECO:0000259" key="10">
    <source>
        <dbReference type="Pfam" id="PF07992"/>
    </source>
</evidence>
<dbReference type="STRING" id="555088.DealDRAFT_3149"/>
<keyword evidence="4 7" id="KW-0560">Oxidoreductase</keyword>
<dbReference type="AlphaFoldDB" id="C0GKZ0"/>
<comment type="cofactor">
    <cofactor evidence="8">
        <name>FAD</name>
        <dbReference type="ChEBI" id="CHEBI:57692"/>
    </cofactor>
    <text evidence="8">Binds 1 FAD per subunit.</text>
</comment>
<dbReference type="NCBIfam" id="TIGR01292">
    <property type="entry name" value="TRX_reduct"/>
    <property type="match status" value="1"/>
</dbReference>
<keyword evidence="9" id="KW-0812">Transmembrane</keyword>
<dbReference type="PRINTS" id="PR00469">
    <property type="entry name" value="PNDRDTASEII"/>
</dbReference>
<dbReference type="eggNOG" id="COG0492">
    <property type="taxonomic scope" value="Bacteria"/>
</dbReference>
<dbReference type="InterPro" id="IPR050097">
    <property type="entry name" value="Ferredoxin-NADP_redctase_2"/>
</dbReference>
<dbReference type="Proteomes" id="UP000006443">
    <property type="component" value="Unassembled WGS sequence"/>
</dbReference>
<name>C0GKZ0_DETAL</name>
<proteinExistence type="inferred from homology"/>
<evidence type="ECO:0000256" key="8">
    <source>
        <dbReference type="RuleBase" id="RU003881"/>
    </source>
</evidence>
<accession>C0GKZ0</accession>
<dbReference type="SUPFAM" id="SSF51905">
    <property type="entry name" value="FAD/NAD(P)-binding domain"/>
    <property type="match status" value="1"/>
</dbReference>
<organism evidence="11 12">
    <name type="scientific">Dethiobacter alkaliphilus AHT 1</name>
    <dbReference type="NCBI Taxonomy" id="555088"/>
    <lineage>
        <taxon>Bacteria</taxon>
        <taxon>Bacillati</taxon>
        <taxon>Bacillota</taxon>
        <taxon>Dethiobacteria</taxon>
        <taxon>Dethiobacterales</taxon>
        <taxon>Dethiobacteraceae</taxon>
        <taxon>Dethiobacter</taxon>
    </lineage>
</organism>